<dbReference type="EMBL" id="CP039502">
    <property type="protein sequence ID" value="QCF22998.1"/>
    <property type="molecule type" value="Genomic_DNA"/>
</dbReference>
<feature type="signal peptide" evidence="1">
    <location>
        <begin position="1"/>
        <end position="20"/>
    </location>
</feature>
<sequence length="94" mass="10251">MSRYFWMYYLLGLCSFTSQATLIPPPGFESLLEGQTEQIEVLLPGHSLGLFPVVVKPDTVQFMSPLMVLESSGLAALPAAERQKALAALSSRCC</sequence>
<proteinExistence type="predicted"/>
<dbReference type="RefSeq" id="WP_020839557.1">
    <property type="nucleotide sequence ID" value="NZ_CP034177.1"/>
</dbReference>
<feature type="chain" id="PRO_5026099250" evidence="1">
    <location>
        <begin position="21"/>
        <end position="94"/>
    </location>
</feature>
<evidence type="ECO:0000313" key="2">
    <source>
        <dbReference type="EMBL" id="QCF22998.1"/>
    </source>
</evidence>
<dbReference type="AlphaFoldDB" id="A0A4D6P8N1"/>
<protein>
    <submittedName>
        <fullName evidence="2">Uncharacterized protein</fullName>
    </submittedName>
</protein>
<accession>A0A4D6P8N1</accession>
<organism evidence="2">
    <name type="scientific">Salmonella enterica subsp. enterica serovar Bareilly str. CFSAN000189</name>
    <dbReference type="NCBI Taxonomy" id="1173427"/>
    <lineage>
        <taxon>Bacteria</taxon>
        <taxon>Pseudomonadati</taxon>
        <taxon>Pseudomonadota</taxon>
        <taxon>Gammaproteobacteria</taxon>
        <taxon>Enterobacterales</taxon>
        <taxon>Enterobacteriaceae</taxon>
        <taxon>Salmonella</taxon>
    </lineage>
</organism>
<keyword evidence="1" id="KW-0732">Signal</keyword>
<evidence type="ECO:0000256" key="1">
    <source>
        <dbReference type="SAM" id="SignalP"/>
    </source>
</evidence>
<reference evidence="2" key="1">
    <citation type="submission" date="2019-04" db="EMBL/GenBank/DDBJ databases">
        <title>Whole genome sequencing of cultured pathogen.</title>
        <authorList>
            <person name="Hoffmann M."/>
            <person name="Sanchez M."/>
            <person name="Timme R."/>
        </authorList>
    </citation>
    <scope>NUCLEOTIDE SEQUENCE</scope>
    <source>
        <strain evidence="2">CFSAN000189</strain>
    </source>
</reference>
<dbReference type="KEGG" id="seeb:SEEB0189_017790"/>
<name>A0A4D6P8N1_SALET</name>
<gene>
    <name evidence="2" type="ORF">SEEB0189_18025</name>
</gene>